<feature type="domain" description="Signal transduction histidine kinase subgroup 2 dimerisation and phosphoacceptor" evidence="11">
    <location>
        <begin position="453"/>
        <end position="527"/>
    </location>
</feature>
<keyword evidence="9" id="KW-0472">Membrane</keyword>
<keyword evidence="6" id="KW-0418">Kinase</keyword>
<dbReference type="AlphaFoldDB" id="A0A4Q4KNP3"/>
<evidence type="ECO:0000256" key="6">
    <source>
        <dbReference type="ARBA" id="ARBA00022777"/>
    </source>
</evidence>
<dbReference type="PANTHER" id="PTHR41523">
    <property type="entry name" value="TWO-COMPONENT SYSTEM SENSOR PROTEIN"/>
    <property type="match status" value="1"/>
</dbReference>
<evidence type="ECO:0000313" key="13">
    <source>
        <dbReference type="Proteomes" id="UP000293952"/>
    </source>
</evidence>
<dbReference type="PROSITE" id="PS50005">
    <property type="entry name" value="TPR"/>
    <property type="match status" value="1"/>
</dbReference>
<feature type="transmembrane region" description="Helical" evidence="9">
    <location>
        <begin position="407"/>
        <end position="427"/>
    </location>
</feature>
<comment type="caution">
    <text evidence="12">The sequence shown here is derived from an EMBL/GenBank/DDBJ whole genome shotgun (WGS) entry which is preliminary data.</text>
</comment>
<organism evidence="12 13">
    <name type="scientific">Brumimicrobium glaciale</name>
    <dbReference type="NCBI Taxonomy" id="200475"/>
    <lineage>
        <taxon>Bacteria</taxon>
        <taxon>Pseudomonadati</taxon>
        <taxon>Bacteroidota</taxon>
        <taxon>Flavobacteriia</taxon>
        <taxon>Flavobacteriales</taxon>
        <taxon>Crocinitomicaceae</taxon>
        <taxon>Brumimicrobium</taxon>
    </lineage>
</organism>
<dbReference type="Gene3D" id="3.30.450.20">
    <property type="entry name" value="PAS domain"/>
    <property type="match status" value="1"/>
</dbReference>
<keyword evidence="13" id="KW-1185">Reference proteome</keyword>
<reference evidence="12 13" key="1">
    <citation type="submission" date="2019-02" db="EMBL/GenBank/DDBJ databases">
        <title>Genome sequence of the sea-ice species Brumimicrobium glaciale.</title>
        <authorList>
            <person name="Bowman J.P."/>
        </authorList>
    </citation>
    <scope>NUCLEOTIDE SEQUENCE [LARGE SCALE GENOMIC DNA]</scope>
    <source>
        <strain evidence="12 13">IC156</strain>
    </source>
</reference>
<dbReference type="InterPro" id="IPR011495">
    <property type="entry name" value="Sig_transdc_His_kin_sub2_dim/P"/>
</dbReference>
<evidence type="ECO:0000256" key="3">
    <source>
        <dbReference type="ARBA" id="ARBA00022553"/>
    </source>
</evidence>
<comment type="catalytic activity">
    <reaction evidence="1">
        <text>ATP + protein L-histidine = ADP + protein N-phospho-L-histidine.</text>
        <dbReference type="EC" id="2.7.13.3"/>
    </reaction>
</comment>
<keyword evidence="10" id="KW-0732">Signal</keyword>
<keyword evidence="3" id="KW-0597">Phosphoprotein</keyword>
<sequence>MIQKTTKYFLLSVLCLITWTSLAAANNNDKEESQAQIKKSIESNLKKIIYFDSIKNVDSLDFYLEIGERLCEKTKLSRTEKSDLHYSVGQIYSLVGSGYYRKNELAEALIFFEKAVNIFHLLDIKNELARSLNNLAIIYLKIGNQTKALKYLHRSTSIFIDTKDSIATALGYNSIAKIYRDQVDLPRTQEYLDKALYIARKLNNSDVLSSVLNSTAGLKKELGDVEGALSMYSEALSFAKNAENEMKSALILNNLGVIHKEMGELEEAKAYFERAYKISIDNNSTFGKVFTLINLADYYYLSQNYFKALEFSKQAFEISEHTANNEGKYKSVLLLIKISEEQKDWERTAFYQKILIKYNEKNEKQIIEQISNQETIRYKLEKDKIISNNKEVQAQLNSEKEMQRLNFYYIILVMIFIVLITFSLIIYSRLRSSREANKNITKQSEERKLLLQEVHHRVKNNFQIVSSMLRLQSYNFDNEILRQNFEEAVNRINAMAIVRDVIYRQEKFSDIDSKTYLEKLVKNLHRSGDSRILIAIESEEIPFKIETLINLGIALNELITNSFKHAFNDTIFQPKISISLKTIDHKTYELIYKDNGIGINQDDYKSSFGMELIETIISNFDGEVTFAPEMNWNTLIKITFTED</sequence>
<evidence type="ECO:0000256" key="9">
    <source>
        <dbReference type="SAM" id="Phobius"/>
    </source>
</evidence>
<dbReference type="Gene3D" id="3.30.565.10">
    <property type="entry name" value="Histidine kinase-like ATPase, C-terminal domain"/>
    <property type="match status" value="1"/>
</dbReference>
<keyword evidence="5" id="KW-0547">Nucleotide-binding</keyword>
<gene>
    <name evidence="12" type="ORF">ERX46_08825</name>
</gene>
<evidence type="ECO:0000256" key="8">
    <source>
        <dbReference type="PROSITE-ProRule" id="PRU00339"/>
    </source>
</evidence>
<keyword evidence="7" id="KW-0067">ATP-binding</keyword>
<evidence type="ECO:0000256" key="10">
    <source>
        <dbReference type="SAM" id="SignalP"/>
    </source>
</evidence>
<keyword evidence="9" id="KW-1133">Transmembrane helix</keyword>
<dbReference type="InterPro" id="IPR036890">
    <property type="entry name" value="HATPase_C_sf"/>
</dbReference>
<dbReference type="EC" id="2.7.13.3" evidence="2"/>
<evidence type="ECO:0000259" key="11">
    <source>
        <dbReference type="Pfam" id="PF07568"/>
    </source>
</evidence>
<dbReference type="SUPFAM" id="SSF48452">
    <property type="entry name" value="TPR-like"/>
    <property type="match status" value="2"/>
</dbReference>
<dbReference type="Pfam" id="PF07568">
    <property type="entry name" value="HisKA_2"/>
    <property type="match status" value="1"/>
</dbReference>
<evidence type="ECO:0000256" key="4">
    <source>
        <dbReference type="ARBA" id="ARBA00022679"/>
    </source>
</evidence>
<dbReference type="PANTHER" id="PTHR41523:SF8">
    <property type="entry name" value="ETHYLENE RESPONSE SENSOR PROTEIN"/>
    <property type="match status" value="1"/>
</dbReference>
<proteinExistence type="predicted"/>
<dbReference type="OrthoDB" id="9767435at2"/>
<dbReference type="GO" id="GO:0004673">
    <property type="term" value="F:protein histidine kinase activity"/>
    <property type="evidence" value="ECO:0007669"/>
    <property type="project" value="UniProtKB-EC"/>
</dbReference>
<evidence type="ECO:0000256" key="5">
    <source>
        <dbReference type="ARBA" id="ARBA00022741"/>
    </source>
</evidence>
<dbReference type="InterPro" id="IPR011990">
    <property type="entry name" value="TPR-like_helical_dom_sf"/>
</dbReference>
<dbReference type="InterPro" id="IPR019734">
    <property type="entry name" value="TPR_rpt"/>
</dbReference>
<keyword evidence="9" id="KW-0812">Transmembrane</keyword>
<feature type="chain" id="PRO_5020891972" description="histidine kinase" evidence="10">
    <location>
        <begin position="26"/>
        <end position="643"/>
    </location>
</feature>
<evidence type="ECO:0000256" key="7">
    <source>
        <dbReference type="ARBA" id="ARBA00022840"/>
    </source>
</evidence>
<evidence type="ECO:0000256" key="1">
    <source>
        <dbReference type="ARBA" id="ARBA00000085"/>
    </source>
</evidence>
<protein>
    <recommendedName>
        <fullName evidence="2">histidine kinase</fullName>
        <ecNumber evidence="2">2.7.13.3</ecNumber>
    </recommendedName>
</protein>
<feature type="repeat" description="TPR" evidence="8">
    <location>
        <begin position="249"/>
        <end position="282"/>
    </location>
</feature>
<evidence type="ECO:0000313" key="12">
    <source>
        <dbReference type="EMBL" id="RYM34054.1"/>
    </source>
</evidence>
<dbReference type="Gene3D" id="1.25.40.10">
    <property type="entry name" value="Tetratricopeptide repeat domain"/>
    <property type="match status" value="1"/>
</dbReference>
<evidence type="ECO:0000256" key="2">
    <source>
        <dbReference type="ARBA" id="ARBA00012438"/>
    </source>
</evidence>
<name>A0A4Q4KNP3_9FLAO</name>
<keyword evidence="4" id="KW-0808">Transferase</keyword>
<dbReference type="SMART" id="SM00028">
    <property type="entry name" value="TPR"/>
    <property type="match status" value="6"/>
</dbReference>
<dbReference type="Proteomes" id="UP000293952">
    <property type="component" value="Unassembled WGS sequence"/>
</dbReference>
<dbReference type="RefSeq" id="WP_130093495.1">
    <property type="nucleotide sequence ID" value="NZ_SETE01000003.1"/>
</dbReference>
<keyword evidence="8" id="KW-0802">TPR repeat</keyword>
<dbReference type="GO" id="GO:0005524">
    <property type="term" value="F:ATP binding"/>
    <property type="evidence" value="ECO:0007669"/>
    <property type="project" value="UniProtKB-KW"/>
</dbReference>
<dbReference type="Pfam" id="PF13424">
    <property type="entry name" value="TPR_12"/>
    <property type="match status" value="2"/>
</dbReference>
<dbReference type="EMBL" id="SETE01000003">
    <property type="protein sequence ID" value="RYM34054.1"/>
    <property type="molecule type" value="Genomic_DNA"/>
</dbReference>
<accession>A0A4Q4KNP3</accession>
<feature type="signal peptide" evidence="10">
    <location>
        <begin position="1"/>
        <end position="25"/>
    </location>
</feature>
<dbReference type="SUPFAM" id="SSF55874">
    <property type="entry name" value="ATPase domain of HSP90 chaperone/DNA topoisomerase II/histidine kinase"/>
    <property type="match status" value="1"/>
</dbReference>